<dbReference type="CDD" id="cd00085">
    <property type="entry name" value="HNHc"/>
    <property type="match status" value="1"/>
</dbReference>
<dbReference type="RefSeq" id="WP_061433292.1">
    <property type="nucleotide sequence ID" value="NZ_MVGR01000005.1"/>
</dbReference>
<proteinExistence type="predicted"/>
<dbReference type="Proteomes" id="UP000189835">
    <property type="component" value="Unassembled WGS sequence"/>
</dbReference>
<gene>
    <name evidence="2" type="ORF">B1L04_24450</name>
</gene>
<evidence type="ECO:0000259" key="1">
    <source>
        <dbReference type="SMART" id="SM00507"/>
    </source>
</evidence>
<protein>
    <submittedName>
        <fullName evidence="2">HNH endonuclease</fullName>
    </submittedName>
</protein>
<dbReference type="Pfam" id="PF01844">
    <property type="entry name" value="HNH"/>
    <property type="match status" value="1"/>
</dbReference>
<sequence>MVIPKSLYHIVRQRARFRCEYCHYPELLSSAPLSIDHIQPQSLGGSDTLDNLALACRRCNERRYNFTTGIDPETEAEASLFNPRQQIWSEHFLWSADALKIIGKTPSGRATCNRLDLNDERREEPFIQNARRQWIAGQLHPPKDDPRQEISET</sequence>
<comment type="caution">
    <text evidence="2">The sequence shown here is derived from an EMBL/GenBank/DDBJ whole genome shotgun (WGS) entry which is preliminary data.</text>
</comment>
<evidence type="ECO:0000313" key="2">
    <source>
        <dbReference type="EMBL" id="OPF15618.1"/>
    </source>
</evidence>
<organism evidence="2 3">
    <name type="scientific">Microcystis aeruginosa KW</name>
    <dbReference type="NCBI Taxonomy" id="1960155"/>
    <lineage>
        <taxon>Bacteria</taxon>
        <taxon>Bacillati</taxon>
        <taxon>Cyanobacteriota</taxon>
        <taxon>Cyanophyceae</taxon>
        <taxon>Oscillatoriophycideae</taxon>
        <taxon>Chroococcales</taxon>
        <taxon>Microcystaceae</taxon>
        <taxon>Microcystis</taxon>
    </lineage>
</organism>
<dbReference type="GeneID" id="66709019"/>
<dbReference type="PANTHER" id="PTHR33877:SF1">
    <property type="entry name" value="TYPE IV METHYL-DIRECTED RESTRICTION ENZYME ECOKMCRA"/>
    <property type="match status" value="1"/>
</dbReference>
<dbReference type="PANTHER" id="PTHR33877">
    <property type="entry name" value="SLL1193 PROTEIN"/>
    <property type="match status" value="1"/>
</dbReference>
<dbReference type="GO" id="GO:0004519">
    <property type="term" value="F:endonuclease activity"/>
    <property type="evidence" value="ECO:0007669"/>
    <property type="project" value="UniProtKB-KW"/>
</dbReference>
<dbReference type="GO" id="GO:0003676">
    <property type="term" value="F:nucleic acid binding"/>
    <property type="evidence" value="ECO:0007669"/>
    <property type="project" value="InterPro"/>
</dbReference>
<name>A0A1V4BNR9_MICAE</name>
<dbReference type="Gene3D" id="1.10.30.50">
    <property type="match status" value="1"/>
</dbReference>
<evidence type="ECO:0000313" key="3">
    <source>
        <dbReference type="Proteomes" id="UP000189835"/>
    </source>
</evidence>
<dbReference type="InterPro" id="IPR002711">
    <property type="entry name" value="HNH"/>
</dbReference>
<feature type="domain" description="HNH nuclease" evidence="1">
    <location>
        <begin position="6"/>
        <end position="61"/>
    </location>
</feature>
<dbReference type="EMBL" id="MVGR01000005">
    <property type="protein sequence ID" value="OPF15618.1"/>
    <property type="molecule type" value="Genomic_DNA"/>
</dbReference>
<keyword evidence="2" id="KW-0378">Hydrolase</keyword>
<dbReference type="SMART" id="SM00507">
    <property type="entry name" value="HNHc"/>
    <property type="match status" value="1"/>
</dbReference>
<dbReference type="InterPro" id="IPR052892">
    <property type="entry name" value="NA-targeting_endonuclease"/>
</dbReference>
<keyword evidence="2" id="KW-0540">Nuclease</keyword>
<keyword evidence="2" id="KW-0255">Endonuclease</keyword>
<reference evidence="2 3" key="1">
    <citation type="submission" date="2017-02" db="EMBL/GenBank/DDBJ databases">
        <title>Genome sequence of Microcystis aeruginosa KW.</title>
        <authorList>
            <person name="Oh H.-M."/>
            <person name="Ahn C.-Y."/>
            <person name="Jeong H."/>
            <person name="Srivastava A."/>
            <person name="Lee H.-G."/>
            <person name="Kang S.-R."/>
        </authorList>
    </citation>
    <scope>NUCLEOTIDE SEQUENCE [LARGE SCALE GENOMIC DNA]</scope>
    <source>
        <strain evidence="2 3">KW</strain>
    </source>
</reference>
<dbReference type="AlphaFoldDB" id="A0A1V4BNR9"/>
<dbReference type="GO" id="GO:0008270">
    <property type="term" value="F:zinc ion binding"/>
    <property type="evidence" value="ECO:0007669"/>
    <property type="project" value="InterPro"/>
</dbReference>
<accession>A0A1V4BNR9</accession>
<dbReference type="InterPro" id="IPR003615">
    <property type="entry name" value="HNH_nuc"/>
</dbReference>